<keyword evidence="4" id="KW-1185">Reference proteome</keyword>
<dbReference type="STRING" id="1314781.A0A166MX71"/>
<evidence type="ECO:0000259" key="2">
    <source>
        <dbReference type="Pfam" id="PF14529"/>
    </source>
</evidence>
<sequence>MAVEVRQRGRRPVVYYNVYNQGEVDDLGRPRGRTTFQRVFIDARVEPVPQDTAAVMLGDFNEHHSWWSLVNGAPRRQAREMVDWLRDRNFALANDFNEPTFASHDTGLLSVLDLVFYNPAAGRLDAVYGFRVDAAASGASDHFALLWESPPSAEPVTNVTGCKFNWKLAVEADFVEAFRARLDETGHIIRLIMDAAYIPTTEEVERATRCYQDAMVYAAQKTVPERRDSTYAKPWWNGELDDAKEILAAAKDALRGLTRAQAEAQAERVRKLTHRFRRMAKRIKRRYFRDLLANASTKELWEYKGWTGGKRTYPTPPLDQGPDLPLAAEHADKCAALRRAHFRPPTDLGVQPPDLSAPRLHARAHQKVGVLEASVALDVAGLSPGGVEAYDIGVLGETR</sequence>
<evidence type="ECO:0000313" key="3">
    <source>
        <dbReference type="EMBL" id="KZV78522.1"/>
    </source>
</evidence>
<gene>
    <name evidence="3" type="ORF">EXIGLDRAFT_783691</name>
</gene>
<dbReference type="OrthoDB" id="2855870at2759"/>
<accession>A0A166MX71</accession>
<feature type="coiled-coil region" evidence="1">
    <location>
        <begin position="240"/>
        <end position="267"/>
    </location>
</feature>
<evidence type="ECO:0000256" key="1">
    <source>
        <dbReference type="SAM" id="Coils"/>
    </source>
</evidence>
<dbReference type="Proteomes" id="UP000077266">
    <property type="component" value="Unassembled WGS sequence"/>
</dbReference>
<dbReference type="EMBL" id="KV426860">
    <property type="protein sequence ID" value="KZV78522.1"/>
    <property type="molecule type" value="Genomic_DNA"/>
</dbReference>
<dbReference type="AlphaFoldDB" id="A0A166MX71"/>
<keyword evidence="1" id="KW-0175">Coiled coil</keyword>
<dbReference type="InterPro" id="IPR005135">
    <property type="entry name" value="Endo/exonuclease/phosphatase"/>
</dbReference>
<organism evidence="3 4">
    <name type="scientific">Exidia glandulosa HHB12029</name>
    <dbReference type="NCBI Taxonomy" id="1314781"/>
    <lineage>
        <taxon>Eukaryota</taxon>
        <taxon>Fungi</taxon>
        <taxon>Dikarya</taxon>
        <taxon>Basidiomycota</taxon>
        <taxon>Agaricomycotina</taxon>
        <taxon>Agaricomycetes</taxon>
        <taxon>Auriculariales</taxon>
        <taxon>Exidiaceae</taxon>
        <taxon>Exidia</taxon>
    </lineage>
</organism>
<dbReference type="SUPFAM" id="SSF56219">
    <property type="entry name" value="DNase I-like"/>
    <property type="match status" value="1"/>
</dbReference>
<dbReference type="Pfam" id="PF14529">
    <property type="entry name" value="Exo_endo_phos_2"/>
    <property type="match status" value="1"/>
</dbReference>
<dbReference type="GO" id="GO:0003824">
    <property type="term" value="F:catalytic activity"/>
    <property type="evidence" value="ECO:0007669"/>
    <property type="project" value="InterPro"/>
</dbReference>
<dbReference type="Gene3D" id="3.60.10.10">
    <property type="entry name" value="Endonuclease/exonuclease/phosphatase"/>
    <property type="match status" value="1"/>
</dbReference>
<proteinExistence type="predicted"/>
<reference evidence="3 4" key="1">
    <citation type="journal article" date="2016" name="Mol. Biol. Evol.">
        <title>Comparative Genomics of Early-Diverging Mushroom-Forming Fungi Provides Insights into the Origins of Lignocellulose Decay Capabilities.</title>
        <authorList>
            <person name="Nagy L.G."/>
            <person name="Riley R."/>
            <person name="Tritt A."/>
            <person name="Adam C."/>
            <person name="Daum C."/>
            <person name="Floudas D."/>
            <person name="Sun H."/>
            <person name="Yadav J.S."/>
            <person name="Pangilinan J."/>
            <person name="Larsson K.H."/>
            <person name="Matsuura K."/>
            <person name="Barry K."/>
            <person name="Labutti K."/>
            <person name="Kuo R."/>
            <person name="Ohm R.A."/>
            <person name="Bhattacharya S.S."/>
            <person name="Shirouzu T."/>
            <person name="Yoshinaga Y."/>
            <person name="Martin F.M."/>
            <person name="Grigoriev I.V."/>
            <person name="Hibbett D.S."/>
        </authorList>
    </citation>
    <scope>NUCLEOTIDE SEQUENCE [LARGE SCALE GENOMIC DNA]</scope>
    <source>
        <strain evidence="3 4">HHB12029</strain>
    </source>
</reference>
<dbReference type="InParanoid" id="A0A166MX71"/>
<protein>
    <recommendedName>
        <fullName evidence="2">Endonuclease/exonuclease/phosphatase domain-containing protein</fullName>
    </recommendedName>
</protein>
<name>A0A166MX71_EXIGL</name>
<feature type="domain" description="Endonuclease/exonuclease/phosphatase" evidence="2">
    <location>
        <begin position="51"/>
        <end position="144"/>
    </location>
</feature>
<evidence type="ECO:0000313" key="4">
    <source>
        <dbReference type="Proteomes" id="UP000077266"/>
    </source>
</evidence>
<dbReference type="InterPro" id="IPR036691">
    <property type="entry name" value="Endo/exonu/phosph_ase_sf"/>
</dbReference>